<name>A0A841FRK3_9ACTN</name>
<feature type="transmembrane region" description="Helical" evidence="1">
    <location>
        <begin position="251"/>
        <end position="272"/>
    </location>
</feature>
<evidence type="ECO:0000313" key="3">
    <source>
        <dbReference type="Proteomes" id="UP000548476"/>
    </source>
</evidence>
<organism evidence="2 3">
    <name type="scientific">Phytomonospora endophytica</name>
    <dbReference type="NCBI Taxonomy" id="714109"/>
    <lineage>
        <taxon>Bacteria</taxon>
        <taxon>Bacillati</taxon>
        <taxon>Actinomycetota</taxon>
        <taxon>Actinomycetes</taxon>
        <taxon>Micromonosporales</taxon>
        <taxon>Micromonosporaceae</taxon>
        <taxon>Phytomonospora</taxon>
    </lineage>
</organism>
<dbReference type="RefSeq" id="WP_184790259.1">
    <property type="nucleotide sequence ID" value="NZ_BONT01000092.1"/>
</dbReference>
<protein>
    <submittedName>
        <fullName evidence="2">Uncharacterized protein</fullName>
    </submittedName>
</protein>
<keyword evidence="1" id="KW-0472">Membrane</keyword>
<feature type="transmembrane region" description="Helical" evidence="1">
    <location>
        <begin position="226"/>
        <end position="244"/>
    </location>
</feature>
<feature type="transmembrane region" description="Helical" evidence="1">
    <location>
        <begin position="69"/>
        <end position="90"/>
    </location>
</feature>
<evidence type="ECO:0000313" key="2">
    <source>
        <dbReference type="EMBL" id="MBB6037443.1"/>
    </source>
</evidence>
<keyword evidence="1" id="KW-1133">Transmembrane helix</keyword>
<dbReference type="EMBL" id="JACHGT010000012">
    <property type="protein sequence ID" value="MBB6037443.1"/>
    <property type="molecule type" value="Genomic_DNA"/>
</dbReference>
<proteinExistence type="predicted"/>
<sequence>MNLETRYRHLLRLYPRSWRDLREEEMVATYLDLAPPERTRPSMRDGLDVAGGALREWTRTVPPGFAGGARIAGVVGLSGVGMLSALLFFGIETKAGLPWEGIGFGDWGPFQTPAAVPWLAWMAIALAAPILQGPWIRRAGLFAQLATGALSLIEPTLERVPLEPFILLAMVVTGGTALLYVRGGTIGRVLPPLSTVAGAVIALGTVPEEPLLYTEVLYQFEWLRNTGVAVAAAALVALVISGLLRRAEGAWAFILLGPAVWALTYNEVTGYLGFGGIHGSYLVFDGFHGRDVVFGGFLLGVGVFAALVALVRLVLRMRSRTHDPQAS</sequence>
<dbReference type="AlphaFoldDB" id="A0A841FRK3"/>
<evidence type="ECO:0000256" key="1">
    <source>
        <dbReference type="SAM" id="Phobius"/>
    </source>
</evidence>
<keyword evidence="1" id="KW-0812">Transmembrane</keyword>
<comment type="caution">
    <text evidence="2">The sequence shown here is derived from an EMBL/GenBank/DDBJ whole genome shotgun (WGS) entry which is preliminary data.</text>
</comment>
<feature type="transmembrane region" description="Helical" evidence="1">
    <location>
        <begin position="110"/>
        <end position="128"/>
    </location>
</feature>
<feature type="transmembrane region" description="Helical" evidence="1">
    <location>
        <begin position="165"/>
        <end position="182"/>
    </location>
</feature>
<dbReference type="Proteomes" id="UP000548476">
    <property type="component" value="Unassembled WGS sequence"/>
</dbReference>
<feature type="transmembrane region" description="Helical" evidence="1">
    <location>
        <begin position="292"/>
        <end position="315"/>
    </location>
</feature>
<gene>
    <name evidence="2" type="ORF">HNR73_005319</name>
</gene>
<reference evidence="2 3" key="1">
    <citation type="submission" date="2020-08" db="EMBL/GenBank/DDBJ databases">
        <title>Genomic Encyclopedia of Type Strains, Phase IV (KMG-IV): sequencing the most valuable type-strain genomes for metagenomic binning, comparative biology and taxonomic classification.</title>
        <authorList>
            <person name="Goeker M."/>
        </authorList>
    </citation>
    <scope>NUCLEOTIDE SEQUENCE [LARGE SCALE GENOMIC DNA]</scope>
    <source>
        <strain evidence="2 3">YIM 65646</strain>
    </source>
</reference>
<keyword evidence="3" id="KW-1185">Reference proteome</keyword>
<accession>A0A841FRK3</accession>